<dbReference type="OrthoDB" id="3763081at2"/>
<reference evidence="2 3" key="1">
    <citation type="submission" date="2017-05" db="EMBL/GenBank/DDBJ databases">
        <title>Complete genome sequence of Streptomyces sp. SCSIO 03032 revealed the diverse biosynthetic pathways for its bioactive secondary metabolites.</title>
        <authorList>
            <person name="Ma L."/>
            <person name="Zhu Y."/>
            <person name="Zhang W."/>
            <person name="Zhang G."/>
            <person name="Tian X."/>
            <person name="Zhang S."/>
            <person name="Zhang C."/>
        </authorList>
    </citation>
    <scope>NUCLEOTIDE SEQUENCE [LARGE SCALE GENOMIC DNA]</scope>
    <source>
        <strain evidence="2 3">SCSIO 03032</strain>
    </source>
</reference>
<dbReference type="GO" id="GO:0004074">
    <property type="term" value="F:biliverdin reductase [NAD(P)H] activity"/>
    <property type="evidence" value="ECO:0007669"/>
    <property type="project" value="TreeGrafter"/>
</dbReference>
<dbReference type="InterPro" id="IPR016040">
    <property type="entry name" value="NAD(P)-bd_dom"/>
</dbReference>
<dbReference type="EMBL" id="CP021121">
    <property type="protein sequence ID" value="ARQ69286.1"/>
    <property type="molecule type" value="Genomic_DNA"/>
</dbReference>
<keyword evidence="3" id="KW-1185">Reference proteome</keyword>
<dbReference type="RefSeq" id="WP_086159012.1">
    <property type="nucleotide sequence ID" value="NZ_CP021121.1"/>
</dbReference>
<evidence type="ECO:0000313" key="2">
    <source>
        <dbReference type="EMBL" id="ARQ69286.1"/>
    </source>
</evidence>
<dbReference type="Gene3D" id="3.40.50.720">
    <property type="entry name" value="NAD(P)-binding Rossmann-like Domain"/>
    <property type="match status" value="1"/>
</dbReference>
<dbReference type="SUPFAM" id="SSF51735">
    <property type="entry name" value="NAD(P)-binding Rossmann-fold domains"/>
    <property type="match status" value="1"/>
</dbReference>
<organism evidence="2 3">
    <name type="scientific">Streptomyces marincola</name>
    <dbReference type="NCBI Taxonomy" id="2878388"/>
    <lineage>
        <taxon>Bacteria</taxon>
        <taxon>Bacillati</taxon>
        <taxon>Actinomycetota</taxon>
        <taxon>Actinomycetes</taxon>
        <taxon>Kitasatosporales</taxon>
        <taxon>Streptomycetaceae</taxon>
        <taxon>Streptomyces</taxon>
    </lineage>
</organism>
<dbReference type="GO" id="GO:0042602">
    <property type="term" value="F:riboflavin reductase (NADPH) activity"/>
    <property type="evidence" value="ECO:0007669"/>
    <property type="project" value="TreeGrafter"/>
</dbReference>
<dbReference type="Pfam" id="PF13460">
    <property type="entry name" value="NAD_binding_10"/>
    <property type="match status" value="1"/>
</dbReference>
<accession>A0A1W7CX26</accession>
<dbReference type="InterPro" id="IPR036291">
    <property type="entry name" value="NAD(P)-bd_dom_sf"/>
</dbReference>
<proteinExistence type="predicted"/>
<dbReference type="Proteomes" id="UP000194218">
    <property type="component" value="Chromosome"/>
</dbReference>
<dbReference type="CDD" id="cd05244">
    <property type="entry name" value="BVR-B_like_SDR_a"/>
    <property type="match status" value="1"/>
</dbReference>
<evidence type="ECO:0000313" key="3">
    <source>
        <dbReference type="Proteomes" id="UP000194218"/>
    </source>
</evidence>
<name>A0A1W7CX26_9ACTN</name>
<dbReference type="AlphaFoldDB" id="A0A1W7CX26"/>
<protein>
    <submittedName>
        <fullName evidence="2">Nucleoside-diphosphate sugar epimerase</fullName>
    </submittedName>
</protein>
<feature type="domain" description="NAD(P)-binding" evidence="1">
    <location>
        <begin position="7"/>
        <end position="189"/>
    </location>
</feature>
<gene>
    <name evidence="2" type="ORF">CAG99_10775</name>
</gene>
<evidence type="ECO:0000259" key="1">
    <source>
        <dbReference type="Pfam" id="PF13460"/>
    </source>
</evidence>
<dbReference type="PANTHER" id="PTHR43355">
    <property type="entry name" value="FLAVIN REDUCTASE (NADPH)"/>
    <property type="match status" value="1"/>
</dbReference>
<sequence>MRLAIFGATGRSGRILIEHALQLGHQVTALARTPERIPPHERLHVVAGDVRDRAPVSRTIQGADAVVSALGRRRRGPAICTEGMRTILSAMAADGPRRLVALSNYGVAETRRRSPYVAVSWLLERPVLRDKERMEALIRASDTDWTLIRPPILTNGPRTDRYRTGAELRLTFTSKVSRADLAAFVLSELRAGEHLRQGVAITT</sequence>
<dbReference type="KEGG" id="smao:CAG99_10775"/>
<dbReference type="PANTHER" id="PTHR43355:SF2">
    <property type="entry name" value="FLAVIN REDUCTASE (NADPH)"/>
    <property type="match status" value="1"/>
</dbReference>
<dbReference type="InterPro" id="IPR051606">
    <property type="entry name" value="Polyketide_Oxido-like"/>
</dbReference>